<dbReference type="InterPro" id="IPR044068">
    <property type="entry name" value="CB"/>
</dbReference>
<evidence type="ECO:0000256" key="2">
    <source>
        <dbReference type="ARBA" id="ARBA00008857"/>
    </source>
</evidence>
<evidence type="ECO:0000256" key="6">
    <source>
        <dbReference type="PROSITE-ProRule" id="PRU01248"/>
    </source>
</evidence>
<reference evidence="9" key="1">
    <citation type="submission" date="2020-10" db="EMBL/GenBank/DDBJ databases">
        <authorList>
            <person name="Gilroy R."/>
        </authorList>
    </citation>
    <scope>NUCLEOTIDE SEQUENCE</scope>
    <source>
        <strain evidence="9">ChiSjej4B22-8349</strain>
    </source>
</reference>
<evidence type="ECO:0000259" key="8">
    <source>
        <dbReference type="PROSITE" id="PS51900"/>
    </source>
</evidence>
<dbReference type="PROSITE" id="PS51898">
    <property type="entry name" value="TYR_RECOMBINASE"/>
    <property type="match status" value="1"/>
</dbReference>
<dbReference type="GO" id="GO:0003677">
    <property type="term" value="F:DNA binding"/>
    <property type="evidence" value="ECO:0007669"/>
    <property type="project" value="UniProtKB-UniRule"/>
</dbReference>
<dbReference type="InterPro" id="IPR013762">
    <property type="entry name" value="Integrase-like_cat_sf"/>
</dbReference>
<evidence type="ECO:0000256" key="4">
    <source>
        <dbReference type="ARBA" id="ARBA00023125"/>
    </source>
</evidence>
<evidence type="ECO:0000313" key="9">
    <source>
        <dbReference type="EMBL" id="HIU95380.1"/>
    </source>
</evidence>
<dbReference type="Proteomes" id="UP000824130">
    <property type="component" value="Unassembled WGS sequence"/>
</dbReference>
<dbReference type="Pfam" id="PF00589">
    <property type="entry name" value="Phage_integrase"/>
    <property type="match status" value="1"/>
</dbReference>
<reference evidence="9" key="2">
    <citation type="journal article" date="2021" name="PeerJ">
        <title>Extensive microbial diversity within the chicken gut microbiome revealed by metagenomics and culture.</title>
        <authorList>
            <person name="Gilroy R."/>
            <person name="Ravi A."/>
            <person name="Getino M."/>
            <person name="Pursley I."/>
            <person name="Horton D.L."/>
            <person name="Alikhan N.F."/>
            <person name="Baker D."/>
            <person name="Gharbi K."/>
            <person name="Hall N."/>
            <person name="Watson M."/>
            <person name="Adriaenssens E.M."/>
            <person name="Foster-Nyarko E."/>
            <person name="Jarju S."/>
            <person name="Secka A."/>
            <person name="Antonio M."/>
            <person name="Oren A."/>
            <person name="Chaudhuri R.R."/>
            <person name="La Ragione R."/>
            <person name="Hildebrand F."/>
            <person name="Pallen M.J."/>
        </authorList>
    </citation>
    <scope>NUCLEOTIDE SEQUENCE</scope>
    <source>
        <strain evidence="9">ChiSjej4B22-8349</strain>
    </source>
</reference>
<evidence type="ECO:0000256" key="5">
    <source>
        <dbReference type="ARBA" id="ARBA00023172"/>
    </source>
</evidence>
<keyword evidence="3" id="KW-0229">DNA integration</keyword>
<dbReference type="Gene3D" id="1.10.443.10">
    <property type="entry name" value="Intergrase catalytic core"/>
    <property type="match status" value="1"/>
</dbReference>
<proteinExistence type="inferred from homology"/>
<feature type="domain" description="Core-binding (CB)" evidence="8">
    <location>
        <begin position="1"/>
        <end position="83"/>
    </location>
</feature>
<comment type="caution">
    <text evidence="9">The sequence shown here is derived from an EMBL/GenBank/DDBJ whole genome shotgun (WGS) entry which is preliminary data.</text>
</comment>
<dbReference type="InterPro" id="IPR011010">
    <property type="entry name" value="DNA_brk_join_enz"/>
</dbReference>
<comment type="function">
    <text evidence="1">Site-specific tyrosine recombinase, which acts by catalyzing the cutting and rejoining of the recombining DNA molecules.</text>
</comment>
<organism evidence="9 10">
    <name type="scientific">Candidatus Allocopromorpha excrementipullorum</name>
    <dbReference type="NCBI Taxonomy" id="2840743"/>
    <lineage>
        <taxon>Bacteria</taxon>
        <taxon>Bacillati</taxon>
        <taxon>Bacillota</taxon>
        <taxon>Clostridia</taxon>
        <taxon>Eubacteriales</taxon>
        <taxon>Eubacteriaceae</taxon>
        <taxon>Eubacteriaceae incertae sedis</taxon>
        <taxon>Candidatus Allocopromorpha</taxon>
    </lineage>
</organism>
<dbReference type="AlphaFoldDB" id="A0A9D1SU33"/>
<evidence type="ECO:0000313" key="10">
    <source>
        <dbReference type="Proteomes" id="UP000824130"/>
    </source>
</evidence>
<comment type="similarity">
    <text evidence="2">Belongs to the 'phage' integrase family.</text>
</comment>
<evidence type="ECO:0000256" key="3">
    <source>
        <dbReference type="ARBA" id="ARBA00022908"/>
    </source>
</evidence>
<dbReference type="InterPro" id="IPR004107">
    <property type="entry name" value="Integrase_SAM-like_N"/>
</dbReference>
<evidence type="ECO:0000259" key="7">
    <source>
        <dbReference type="PROSITE" id="PS51898"/>
    </source>
</evidence>
<feature type="domain" description="Tyr recombinase" evidence="7">
    <location>
        <begin position="101"/>
        <end position="275"/>
    </location>
</feature>
<keyword evidence="4 6" id="KW-0238">DNA-binding</keyword>
<dbReference type="EMBL" id="DVOB01000034">
    <property type="protein sequence ID" value="HIU95380.1"/>
    <property type="molecule type" value="Genomic_DNA"/>
</dbReference>
<dbReference type="PROSITE" id="PS51900">
    <property type="entry name" value="CB"/>
    <property type="match status" value="1"/>
</dbReference>
<dbReference type="PANTHER" id="PTHR30349:SF89">
    <property type="entry name" value="INTEGRASE_RECOMBINASE"/>
    <property type="match status" value="1"/>
</dbReference>
<accession>A0A9D1SU33</accession>
<dbReference type="Gene3D" id="1.10.150.130">
    <property type="match status" value="1"/>
</dbReference>
<sequence>MNMYEQLESYIGYLTRKERSRATVNQYRRDISAFIIEMSRAAADGCVTKEAVIKYKRQLCERYRISSVNTKLAAINGFLEYTGRRDLRVKTMRIQRRAYCPREKELTKREYLSMIDQAIAQGDERMSLLMQTLGGTGIRVSELRYITVEAVEKGEASIWLKGKNRTVLIAGRLKKRLQSYIRREKLTGGPVFVTSGRKPLDRSNIWKMMKRLGEKAGVGKEKVFPHNVRHLFARCFYENDKDIAKLADVLGHSNIDTTRIYIMTSGYEHRRKIDALGLVL</sequence>
<dbReference type="InterPro" id="IPR010998">
    <property type="entry name" value="Integrase_recombinase_N"/>
</dbReference>
<dbReference type="Pfam" id="PF02899">
    <property type="entry name" value="Phage_int_SAM_1"/>
    <property type="match status" value="1"/>
</dbReference>
<evidence type="ECO:0000256" key="1">
    <source>
        <dbReference type="ARBA" id="ARBA00003283"/>
    </source>
</evidence>
<dbReference type="InterPro" id="IPR002104">
    <property type="entry name" value="Integrase_catalytic"/>
</dbReference>
<protein>
    <submittedName>
        <fullName evidence="9">Tyrosine-type recombinase/integrase</fullName>
    </submittedName>
</protein>
<dbReference type="GO" id="GO:0006310">
    <property type="term" value="P:DNA recombination"/>
    <property type="evidence" value="ECO:0007669"/>
    <property type="project" value="UniProtKB-KW"/>
</dbReference>
<dbReference type="GO" id="GO:0015074">
    <property type="term" value="P:DNA integration"/>
    <property type="evidence" value="ECO:0007669"/>
    <property type="project" value="UniProtKB-KW"/>
</dbReference>
<dbReference type="SUPFAM" id="SSF56349">
    <property type="entry name" value="DNA breaking-rejoining enzymes"/>
    <property type="match status" value="1"/>
</dbReference>
<dbReference type="InterPro" id="IPR050090">
    <property type="entry name" value="Tyrosine_recombinase_XerCD"/>
</dbReference>
<dbReference type="PANTHER" id="PTHR30349">
    <property type="entry name" value="PHAGE INTEGRASE-RELATED"/>
    <property type="match status" value="1"/>
</dbReference>
<keyword evidence="5" id="KW-0233">DNA recombination</keyword>
<name>A0A9D1SU33_9FIRM</name>
<gene>
    <name evidence="9" type="ORF">IAD25_01530</name>
</gene>